<protein>
    <recommendedName>
        <fullName evidence="4">Centromere protein L</fullName>
    </recommendedName>
</protein>
<feature type="compositionally biased region" description="Basic and acidic residues" evidence="8">
    <location>
        <begin position="44"/>
        <end position="58"/>
    </location>
</feature>
<accession>H2ZQ69</accession>
<reference evidence="9" key="2">
    <citation type="submission" date="2025-05" db="UniProtKB">
        <authorList>
            <consortium name="Ensembl"/>
        </authorList>
    </citation>
    <scope>IDENTIFICATION</scope>
</reference>
<evidence type="ECO:0000256" key="6">
    <source>
        <dbReference type="ARBA" id="ARBA00023242"/>
    </source>
</evidence>
<keyword evidence="6" id="KW-0539">Nucleus</keyword>
<evidence type="ECO:0000256" key="2">
    <source>
        <dbReference type="ARBA" id="ARBA00004584"/>
    </source>
</evidence>
<organism evidence="9 10">
    <name type="scientific">Ciona savignyi</name>
    <name type="common">Pacific transparent sea squirt</name>
    <dbReference type="NCBI Taxonomy" id="51511"/>
    <lineage>
        <taxon>Eukaryota</taxon>
        <taxon>Metazoa</taxon>
        <taxon>Chordata</taxon>
        <taxon>Tunicata</taxon>
        <taxon>Ascidiacea</taxon>
        <taxon>Phlebobranchia</taxon>
        <taxon>Cionidae</taxon>
        <taxon>Ciona</taxon>
    </lineage>
</organism>
<dbReference type="Pfam" id="PF13092">
    <property type="entry name" value="CENP-L"/>
    <property type="match status" value="1"/>
</dbReference>
<keyword evidence="7" id="KW-0137">Centromere</keyword>
<dbReference type="Ensembl" id="ENSCSAVT00000019947.1">
    <property type="protein sequence ID" value="ENSCSAVP00000019734.1"/>
    <property type="gene ID" value="ENSCSAVG00000011572.1"/>
</dbReference>
<keyword evidence="5" id="KW-0158">Chromosome</keyword>
<comment type="similarity">
    <text evidence="3">Belongs to the CENP-L/IML3 family.</text>
</comment>
<evidence type="ECO:0000256" key="7">
    <source>
        <dbReference type="ARBA" id="ARBA00023328"/>
    </source>
</evidence>
<dbReference type="OMA" id="TACKMDQ"/>
<dbReference type="eggNOG" id="ENOG502QS38">
    <property type="taxonomic scope" value="Eukaryota"/>
</dbReference>
<name>H2ZQ69_CIOSA</name>
<dbReference type="GeneTree" id="ENSGT00390000013877"/>
<comment type="subcellular location">
    <subcellularLocation>
        <location evidence="2">Chromosome</location>
        <location evidence="2">Centromere</location>
    </subcellularLocation>
    <subcellularLocation>
        <location evidence="1">Nucleus</location>
    </subcellularLocation>
</comment>
<evidence type="ECO:0000256" key="5">
    <source>
        <dbReference type="ARBA" id="ARBA00022454"/>
    </source>
</evidence>
<dbReference type="Ensembl" id="ENSCSAVT00000019948.1">
    <property type="protein sequence ID" value="ENSCSAVP00000019735.1"/>
    <property type="gene ID" value="ENSCSAVG00000011572.1"/>
</dbReference>
<sequence>MNTRRHQERETPRLGADPIIFSSRQSSAVKNTPFPTTNRRRIRTERPKTRTRRIRNEEQDLSNTDLSRKTWNAYSCSPLHRFHHAESSLRRYSRLLSAVLIANSRKNIGVGVDEQLVGTSANFKVVGGIAVLDDEPDAIKITVISNSKKIILEMYLCSVEAESLLDNDIPDQSEMAKQFRVLPLLLCKGNISPMKVVFEWMKTEFDCSFRKIKFNPISLSWMFAMWAPINTNKNTHLTWGIPYADIGIDKIDSELDGNSIELLWKHVHDSSSGIVTSQEVSSFIAGIEEHLEKHTRIVFSSLPLMQVLTPIVQVHEDGKFKIMSPDHVYTILSHMTSLAVEQLDCRIFQEFY</sequence>
<feature type="region of interest" description="Disordered" evidence="8">
    <location>
        <begin position="27"/>
        <end position="62"/>
    </location>
</feature>
<evidence type="ECO:0000256" key="4">
    <source>
        <dbReference type="ARBA" id="ARBA00016380"/>
    </source>
</evidence>
<dbReference type="PANTHER" id="PTHR31740:SF2">
    <property type="entry name" value="CENTROMERE PROTEIN L"/>
    <property type="match status" value="1"/>
</dbReference>
<keyword evidence="10" id="KW-1185">Reference proteome</keyword>
<dbReference type="AlphaFoldDB" id="H2ZQ69"/>
<evidence type="ECO:0000313" key="10">
    <source>
        <dbReference type="Proteomes" id="UP000007875"/>
    </source>
</evidence>
<evidence type="ECO:0000256" key="8">
    <source>
        <dbReference type="SAM" id="MobiDB-lite"/>
    </source>
</evidence>
<evidence type="ECO:0000256" key="1">
    <source>
        <dbReference type="ARBA" id="ARBA00004123"/>
    </source>
</evidence>
<dbReference type="HOGENOM" id="CLU_070598_0_0_1"/>
<dbReference type="InterPro" id="IPR025204">
    <property type="entry name" value="CENP-L"/>
</dbReference>
<reference evidence="10" key="1">
    <citation type="submission" date="2003-08" db="EMBL/GenBank/DDBJ databases">
        <authorList>
            <person name="Birren B."/>
            <person name="Nusbaum C."/>
            <person name="Abebe A."/>
            <person name="Abouelleil A."/>
            <person name="Adekoya E."/>
            <person name="Ait-zahra M."/>
            <person name="Allen N."/>
            <person name="Allen T."/>
            <person name="An P."/>
            <person name="Anderson M."/>
            <person name="Anderson S."/>
            <person name="Arachchi H."/>
            <person name="Armbruster J."/>
            <person name="Bachantsang P."/>
            <person name="Baldwin J."/>
            <person name="Barry A."/>
            <person name="Bayul T."/>
            <person name="Blitshsteyn B."/>
            <person name="Bloom T."/>
            <person name="Blye J."/>
            <person name="Boguslavskiy L."/>
            <person name="Borowsky M."/>
            <person name="Boukhgalter B."/>
            <person name="Brunache A."/>
            <person name="Butler J."/>
            <person name="Calixte N."/>
            <person name="Calvo S."/>
            <person name="Camarata J."/>
            <person name="Campo K."/>
            <person name="Chang J."/>
            <person name="Cheshatsang Y."/>
            <person name="Citroen M."/>
            <person name="Collymore A."/>
            <person name="Considine T."/>
            <person name="Cook A."/>
            <person name="Cooke P."/>
            <person name="Corum B."/>
            <person name="Cuomo C."/>
            <person name="David R."/>
            <person name="Dawoe T."/>
            <person name="Degray S."/>
            <person name="Dodge S."/>
            <person name="Dooley K."/>
            <person name="Dorje P."/>
            <person name="Dorjee K."/>
            <person name="Dorris L."/>
            <person name="Duffey N."/>
            <person name="Dupes A."/>
            <person name="Elkins T."/>
            <person name="Engels R."/>
            <person name="Erickson J."/>
            <person name="Farina A."/>
            <person name="Faro S."/>
            <person name="Ferreira P."/>
            <person name="Fischer H."/>
            <person name="Fitzgerald M."/>
            <person name="Foley K."/>
            <person name="Gage D."/>
            <person name="Galagan J."/>
            <person name="Gearin G."/>
            <person name="Gnerre S."/>
            <person name="Gnirke A."/>
            <person name="Goyette A."/>
            <person name="Graham J."/>
            <person name="Grandbois E."/>
            <person name="Gyaltsen K."/>
            <person name="Hafez N."/>
            <person name="Hagopian D."/>
            <person name="Hagos B."/>
            <person name="Hall J."/>
            <person name="Hatcher B."/>
            <person name="Heller A."/>
            <person name="Higgins H."/>
            <person name="Honan T."/>
            <person name="Horn A."/>
            <person name="Houde N."/>
            <person name="Hughes L."/>
            <person name="Hulme W."/>
            <person name="Husby E."/>
            <person name="Iliev I."/>
            <person name="Jaffe D."/>
            <person name="Jones C."/>
            <person name="Kamal M."/>
            <person name="Kamat A."/>
            <person name="Kamvysselis M."/>
            <person name="Karlsson E."/>
            <person name="Kells C."/>
            <person name="Kieu A."/>
            <person name="Kisner P."/>
            <person name="Kodira C."/>
            <person name="Kulbokas E."/>
            <person name="Labutti K."/>
            <person name="Lama D."/>
            <person name="Landers T."/>
            <person name="Leger J."/>
            <person name="Levine S."/>
            <person name="Lewis D."/>
            <person name="Lewis T."/>
            <person name="Lindblad-toh K."/>
            <person name="Liu X."/>
            <person name="Lokyitsang T."/>
            <person name="Lokyitsang Y."/>
            <person name="Lucien O."/>
            <person name="Lui A."/>
            <person name="Ma L.J."/>
            <person name="Mabbitt R."/>
            <person name="Macdonald J."/>
            <person name="Maclean C."/>
            <person name="Major J."/>
            <person name="Manning J."/>
            <person name="Marabella R."/>
            <person name="Maru K."/>
            <person name="Matthews C."/>
            <person name="Mauceli E."/>
            <person name="Mccarthy M."/>
            <person name="Mcdonough S."/>
            <person name="Mcghee T."/>
            <person name="Meldrim J."/>
            <person name="Meneus L."/>
            <person name="Mesirov J."/>
            <person name="Mihalev A."/>
            <person name="Mihova T."/>
            <person name="Mikkelsen T."/>
            <person name="Mlenga V."/>
            <person name="Moru K."/>
            <person name="Mozes J."/>
            <person name="Mulrain L."/>
            <person name="Munson G."/>
            <person name="Naylor J."/>
            <person name="Newes C."/>
            <person name="Nguyen C."/>
            <person name="Nguyen N."/>
            <person name="Nguyen T."/>
            <person name="Nicol R."/>
            <person name="Nielsen C."/>
            <person name="Nizzari M."/>
            <person name="Norbu C."/>
            <person name="Norbu N."/>
            <person name="O'donnell P."/>
            <person name="Okoawo O."/>
            <person name="O'leary S."/>
            <person name="Omotosho B."/>
            <person name="O'neill K."/>
            <person name="Osman S."/>
            <person name="Parker S."/>
            <person name="Perrin D."/>
            <person name="Phunkhang P."/>
            <person name="Piqani B."/>
            <person name="Purcell S."/>
            <person name="Rachupka T."/>
            <person name="Ramasamy U."/>
            <person name="Rameau R."/>
            <person name="Ray V."/>
            <person name="Raymond C."/>
            <person name="Retta R."/>
            <person name="Richardson S."/>
            <person name="Rise C."/>
            <person name="Rodriguez J."/>
            <person name="Rogers J."/>
            <person name="Rogov P."/>
            <person name="Rutman M."/>
            <person name="Schupbach R."/>
            <person name="Seaman C."/>
            <person name="Settipalli S."/>
            <person name="Sharpe T."/>
            <person name="Sheridan J."/>
            <person name="Sherpa N."/>
            <person name="Shi J."/>
            <person name="Smirnov S."/>
            <person name="Smith C."/>
            <person name="Sougnez C."/>
            <person name="Spencer B."/>
            <person name="Stalker J."/>
            <person name="Stange-thomann N."/>
            <person name="Stavropoulos S."/>
            <person name="Stetson K."/>
            <person name="Stone C."/>
            <person name="Stone S."/>
            <person name="Stubbs M."/>
            <person name="Talamas J."/>
            <person name="Tchuinga P."/>
            <person name="Tenzing P."/>
            <person name="Tesfaye S."/>
            <person name="Theodore J."/>
            <person name="Thoulutsang Y."/>
            <person name="Topham K."/>
            <person name="Towey S."/>
            <person name="Tsamla T."/>
            <person name="Tsomo N."/>
            <person name="Vallee D."/>
            <person name="Vassiliev H."/>
            <person name="Venkataraman V."/>
            <person name="Vinson J."/>
            <person name="Vo A."/>
            <person name="Wade C."/>
            <person name="Wang S."/>
            <person name="Wangchuk T."/>
            <person name="Wangdi T."/>
            <person name="Whittaker C."/>
            <person name="Wilkinson J."/>
            <person name="Wu Y."/>
            <person name="Wyman D."/>
            <person name="Yadav S."/>
            <person name="Yang S."/>
            <person name="Yang X."/>
            <person name="Yeager S."/>
            <person name="Yee E."/>
            <person name="Young G."/>
            <person name="Zainoun J."/>
            <person name="Zembeck L."/>
            <person name="Zimmer A."/>
            <person name="Zody M."/>
            <person name="Lander E."/>
        </authorList>
    </citation>
    <scope>NUCLEOTIDE SEQUENCE [LARGE SCALE GENOMIC DNA]</scope>
</reference>
<proteinExistence type="inferred from homology"/>
<dbReference type="Proteomes" id="UP000007875">
    <property type="component" value="Unassembled WGS sequence"/>
</dbReference>
<evidence type="ECO:0000256" key="3">
    <source>
        <dbReference type="ARBA" id="ARBA00011060"/>
    </source>
</evidence>
<dbReference type="GO" id="GO:0000775">
    <property type="term" value="C:chromosome, centromeric region"/>
    <property type="evidence" value="ECO:0007669"/>
    <property type="project" value="UniProtKB-SubCell"/>
</dbReference>
<evidence type="ECO:0000313" key="9">
    <source>
        <dbReference type="Ensembl" id="ENSCSAVP00000019735.1"/>
    </source>
</evidence>
<dbReference type="PANTHER" id="PTHR31740">
    <property type="entry name" value="CENTROMERE PROTEIN L"/>
    <property type="match status" value="1"/>
</dbReference>
<dbReference type="GO" id="GO:0005634">
    <property type="term" value="C:nucleus"/>
    <property type="evidence" value="ECO:0007669"/>
    <property type="project" value="UniProtKB-SubCell"/>
</dbReference>